<sequence>MILLAIDTATERCSVALRIDGRVIERVSEQPRGHADLVLPMVESGLQEGGVKLSDLDGIAYGRGPGAFTGVRIGVGVVQGLAFGAGLNTVGISNLAAVAQQVAQPGDRVLVCMDARMEQVYWSSFVRDPITGLVTSLAPERVDAPDAVPDGDYTTLAGTGFKAYAHLRSRLATAGRVIHESTLPRASDIALLAEAEFLAGRAKPAAEAEPVYVRDQVAHVKAT</sequence>
<evidence type="ECO:0000313" key="5">
    <source>
        <dbReference type="EMBL" id="MBM0105047.1"/>
    </source>
</evidence>
<proteinExistence type="inferred from homology"/>
<organism evidence="5 6">
    <name type="scientific">Steroidobacter gossypii</name>
    <dbReference type="NCBI Taxonomy" id="2805490"/>
    <lineage>
        <taxon>Bacteria</taxon>
        <taxon>Pseudomonadati</taxon>
        <taxon>Pseudomonadota</taxon>
        <taxon>Gammaproteobacteria</taxon>
        <taxon>Steroidobacterales</taxon>
        <taxon>Steroidobacteraceae</taxon>
        <taxon>Steroidobacter</taxon>
    </lineage>
</organism>
<evidence type="ECO:0000256" key="1">
    <source>
        <dbReference type="ARBA" id="ARBA00010493"/>
    </source>
</evidence>
<keyword evidence="6" id="KW-1185">Reference proteome</keyword>
<dbReference type="NCBIfam" id="TIGR03725">
    <property type="entry name" value="T6A_YeaZ"/>
    <property type="match status" value="1"/>
</dbReference>
<comment type="caution">
    <text evidence="5">The sequence shown here is derived from an EMBL/GenBank/DDBJ whole genome shotgun (WGS) entry which is preliminary data.</text>
</comment>
<protein>
    <recommendedName>
        <fullName evidence="2">tRNA threonylcarbamoyladenosine biosynthesis protein TsaB</fullName>
    </recommendedName>
    <alternativeName>
        <fullName evidence="3">t(6)A37 threonylcarbamoyladenosine biosynthesis protein TsaB</fullName>
    </alternativeName>
</protein>
<dbReference type="Proteomes" id="UP000661077">
    <property type="component" value="Unassembled WGS sequence"/>
</dbReference>
<evidence type="ECO:0000256" key="2">
    <source>
        <dbReference type="ARBA" id="ARBA00019012"/>
    </source>
</evidence>
<evidence type="ECO:0000256" key="3">
    <source>
        <dbReference type="ARBA" id="ARBA00032446"/>
    </source>
</evidence>
<dbReference type="Pfam" id="PF00814">
    <property type="entry name" value="TsaD"/>
    <property type="match status" value="1"/>
</dbReference>
<dbReference type="InterPro" id="IPR000905">
    <property type="entry name" value="Gcp-like_dom"/>
</dbReference>
<accession>A0ABS1WVS0</accession>
<evidence type="ECO:0000259" key="4">
    <source>
        <dbReference type="Pfam" id="PF00814"/>
    </source>
</evidence>
<dbReference type="EMBL" id="JAEVLS010000002">
    <property type="protein sequence ID" value="MBM0105047.1"/>
    <property type="molecule type" value="Genomic_DNA"/>
</dbReference>
<dbReference type="InterPro" id="IPR022496">
    <property type="entry name" value="T6A_TsaB"/>
</dbReference>
<dbReference type="InterPro" id="IPR043129">
    <property type="entry name" value="ATPase_NBD"/>
</dbReference>
<name>A0ABS1WVS0_9GAMM</name>
<gene>
    <name evidence="5" type="primary">tsaB</name>
    <name evidence="5" type="ORF">JM946_09815</name>
</gene>
<feature type="domain" description="Gcp-like" evidence="4">
    <location>
        <begin position="32"/>
        <end position="147"/>
    </location>
</feature>
<dbReference type="PANTHER" id="PTHR11735">
    <property type="entry name" value="TRNA N6-ADENOSINE THREONYLCARBAMOYLTRANSFERASE"/>
    <property type="match status" value="1"/>
</dbReference>
<dbReference type="PANTHER" id="PTHR11735:SF11">
    <property type="entry name" value="TRNA THREONYLCARBAMOYLADENOSINE BIOSYNTHESIS PROTEIN TSAB"/>
    <property type="match status" value="1"/>
</dbReference>
<dbReference type="CDD" id="cd24032">
    <property type="entry name" value="ASKHA_NBD_TsaB"/>
    <property type="match status" value="1"/>
</dbReference>
<dbReference type="Gene3D" id="3.30.420.40">
    <property type="match status" value="2"/>
</dbReference>
<dbReference type="SUPFAM" id="SSF53067">
    <property type="entry name" value="Actin-like ATPase domain"/>
    <property type="match status" value="2"/>
</dbReference>
<comment type="similarity">
    <text evidence="1">Belongs to the KAE1 / TsaD family. TsaB subfamily.</text>
</comment>
<evidence type="ECO:0000313" key="6">
    <source>
        <dbReference type="Proteomes" id="UP000661077"/>
    </source>
</evidence>
<dbReference type="RefSeq" id="WP_203167114.1">
    <property type="nucleotide sequence ID" value="NZ_JAEVLS010000002.1"/>
</dbReference>
<reference evidence="5 6" key="1">
    <citation type="journal article" date="2021" name="Int. J. Syst. Evol. Microbiol.">
        <title>Steroidobacter gossypii sp. nov., isolated from soil of cotton cropping field.</title>
        <authorList>
            <person name="Huang R."/>
            <person name="Yang S."/>
            <person name="Zhen C."/>
            <person name="Liu W."/>
        </authorList>
    </citation>
    <scope>NUCLEOTIDE SEQUENCE [LARGE SCALE GENOMIC DNA]</scope>
    <source>
        <strain evidence="5 6">S1-65</strain>
    </source>
</reference>